<feature type="compositionally biased region" description="Low complexity" evidence="1">
    <location>
        <begin position="147"/>
        <end position="157"/>
    </location>
</feature>
<proteinExistence type="predicted"/>
<name>A0A0F4GNT3_9PEZI</name>
<gene>
    <name evidence="3" type="ORF">TI39_contig395g00014</name>
</gene>
<dbReference type="Pfam" id="PF04059">
    <property type="entry name" value="RRM_2"/>
    <property type="match status" value="1"/>
</dbReference>
<evidence type="ECO:0000313" key="3">
    <source>
        <dbReference type="EMBL" id="KJX98722.1"/>
    </source>
</evidence>
<dbReference type="InterPro" id="IPR007201">
    <property type="entry name" value="Mei2-like_Rrm_C"/>
</dbReference>
<reference evidence="3 4" key="1">
    <citation type="submission" date="2015-03" db="EMBL/GenBank/DDBJ databases">
        <title>RNA-seq based gene annotation and comparative genomics of four Zymoseptoria species reveal species-specific pathogenicity related genes and transposable element activity.</title>
        <authorList>
            <person name="Grandaubert J."/>
            <person name="Bhattacharyya A."/>
            <person name="Stukenbrock E.H."/>
        </authorList>
    </citation>
    <scope>NUCLEOTIDE SEQUENCE [LARGE SCALE GENOMIC DNA]</scope>
    <source>
        <strain evidence="3 4">Zb18110</strain>
    </source>
</reference>
<feature type="domain" description="Mei2-like C-terminal RNA recognition motif" evidence="2">
    <location>
        <begin position="17"/>
        <end position="95"/>
    </location>
</feature>
<keyword evidence="4" id="KW-1185">Reference proteome</keyword>
<dbReference type="AlphaFoldDB" id="A0A0F4GNT3"/>
<dbReference type="OrthoDB" id="417481at2759"/>
<evidence type="ECO:0000259" key="2">
    <source>
        <dbReference type="Pfam" id="PF04059"/>
    </source>
</evidence>
<dbReference type="EMBL" id="LAFY01000387">
    <property type="protein sequence ID" value="KJX98722.1"/>
    <property type="molecule type" value="Genomic_DNA"/>
</dbReference>
<dbReference type="Proteomes" id="UP000033647">
    <property type="component" value="Unassembled WGS sequence"/>
</dbReference>
<protein>
    <recommendedName>
        <fullName evidence="2">Mei2-like C-terminal RNA recognition motif domain-containing protein</fullName>
    </recommendedName>
</protein>
<comment type="caution">
    <text evidence="3">The sequence shown here is derived from an EMBL/GenBank/DDBJ whole genome shotgun (WGS) entry which is preliminary data.</text>
</comment>
<evidence type="ECO:0000313" key="4">
    <source>
        <dbReference type="Proteomes" id="UP000033647"/>
    </source>
</evidence>
<sequence length="157" mass="17170">MLPSTLSCVVSSAASCLKIRLDEYAFGRYDFTYLRMEFGQGVNMAYGFVHFISADDLYNYVQDFVGKLWAPNANDTKKQNESAIVYATVQGIDILPGLSTNMTSPTKTSMSGSMTSKEYARRVAVPHSLGFKATSGSPTRDKLRGFSSSAATRSSTR</sequence>
<organism evidence="3 4">
    <name type="scientific">Zymoseptoria brevis</name>
    <dbReference type="NCBI Taxonomy" id="1047168"/>
    <lineage>
        <taxon>Eukaryota</taxon>
        <taxon>Fungi</taxon>
        <taxon>Dikarya</taxon>
        <taxon>Ascomycota</taxon>
        <taxon>Pezizomycotina</taxon>
        <taxon>Dothideomycetes</taxon>
        <taxon>Dothideomycetidae</taxon>
        <taxon>Mycosphaerellales</taxon>
        <taxon>Mycosphaerellaceae</taxon>
        <taxon>Zymoseptoria</taxon>
    </lineage>
</organism>
<evidence type="ECO:0000256" key="1">
    <source>
        <dbReference type="SAM" id="MobiDB-lite"/>
    </source>
</evidence>
<feature type="region of interest" description="Disordered" evidence="1">
    <location>
        <begin position="130"/>
        <end position="157"/>
    </location>
</feature>
<dbReference type="STRING" id="1047168.A0A0F4GNT3"/>
<accession>A0A0F4GNT3</accession>